<evidence type="ECO:0000313" key="3">
    <source>
        <dbReference type="Proteomes" id="UP001153712"/>
    </source>
</evidence>
<reference evidence="2" key="1">
    <citation type="submission" date="2022-01" db="EMBL/GenBank/DDBJ databases">
        <authorList>
            <person name="King R."/>
        </authorList>
    </citation>
    <scope>NUCLEOTIDE SEQUENCE</scope>
</reference>
<keyword evidence="3" id="KW-1185">Reference proteome</keyword>
<sequence length="670" mass="73536">MVHKYDEDVGLSKLLCSTHEFLIIDETLEDLKFDDADANAICTATQASLSKASLEATADCCIGTRELVRENYSQVSKRSDQECDCSCTRTSSSDDRKRNPNCAAIKTVSSLVDCVPSRLSPVTSTNCLCTSCYNGSSNELESVRDISNNLSLDCNESVECSRAALHSCCRVKDIIINVIGNNQQRNIIMASDSSNNDSCPCAVKSITIDVADTANSSESKAQEADENDEDVCRCQDEEEDKLDAVCKSLIVRNANVAPFVPSIKSIKSPTHVHKNLSSSKCKLLACADSMRHMCVDSFDASVWLALNKTTNTDDKGSVIELSGTDDMDTQQEDHKSSNQKIRKCFNSPNIAIIPSKDQQPPVEAKLKTKPKSSKYGYKRNMDTFPGILRSKRKPYHDLEDTTGTSQLLCSILSTNSVGTSTLFIDTLPNRPESKDKDIQSNIGTPTNRPCRDKNEGTTDCSIIWGDLPLVSKCFSCANRNSPSPNNTSFDCDSESIFLEDPAVYCTGCGTSYKLYKFQSLKSSNQSHSCCDKSEKCDCKNSSLVTMKKEIETLKRSVAVLNKNLLAKTPSKSVSVQMNKALTKLSFDGRINRGVLDSAPVVPLSNRRGLLIATPSCNPKRLERTDSKGLKKVTTKSAKLTKGYFEATNQKKEECKILRQAIIKSDVPEGQ</sequence>
<protein>
    <submittedName>
        <fullName evidence="2">Uncharacterized protein</fullName>
    </submittedName>
</protein>
<accession>A0A9N9TP53</accession>
<dbReference type="AlphaFoldDB" id="A0A9N9TP53"/>
<evidence type="ECO:0000256" key="1">
    <source>
        <dbReference type="SAM" id="MobiDB-lite"/>
    </source>
</evidence>
<feature type="region of interest" description="Disordered" evidence="1">
    <location>
        <begin position="428"/>
        <end position="450"/>
    </location>
</feature>
<evidence type="ECO:0000313" key="2">
    <source>
        <dbReference type="EMBL" id="CAG9862435.1"/>
    </source>
</evidence>
<organism evidence="2 3">
    <name type="scientific">Phyllotreta striolata</name>
    <name type="common">Striped flea beetle</name>
    <name type="synonym">Crioceris striolata</name>
    <dbReference type="NCBI Taxonomy" id="444603"/>
    <lineage>
        <taxon>Eukaryota</taxon>
        <taxon>Metazoa</taxon>
        <taxon>Ecdysozoa</taxon>
        <taxon>Arthropoda</taxon>
        <taxon>Hexapoda</taxon>
        <taxon>Insecta</taxon>
        <taxon>Pterygota</taxon>
        <taxon>Neoptera</taxon>
        <taxon>Endopterygota</taxon>
        <taxon>Coleoptera</taxon>
        <taxon>Polyphaga</taxon>
        <taxon>Cucujiformia</taxon>
        <taxon>Chrysomeloidea</taxon>
        <taxon>Chrysomelidae</taxon>
        <taxon>Galerucinae</taxon>
        <taxon>Alticini</taxon>
        <taxon>Phyllotreta</taxon>
    </lineage>
</organism>
<name>A0A9N9TP53_PHYSR</name>
<dbReference type="EMBL" id="OU900098">
    <property type="protein sequence ID" value="CAG9862435.1"/>
    <property type="molecule type" value="Genomic_DNA"/>
</dbReference>
<gene>
    <name evidence="2" type="ORF">PHYEVI_LOCUS8751</name>
</gene>
<dbReference type="Proteomes" id="UP001153712">
    <property type="component" value="Chromosome 5"/>
</dbReference>
<proteinExistence type="predicted"/>